<dbReference type="STRING" id="314283.MED297_06234"/>
<dbReference type="EMBL" id="AAOE01000007">
    <property type="protein sequence ID" value="EAR09925.1"/>
    <property type="molecule type" value="Genomic_DNA"/>
</dbReference>
<comment type="caution">
    <text evidence="2">The sequence shown here is derived from an EMBL/GenBank/DDBJ whole genome shotgun (WGS) entry which is preliminary data.</text>
</comment>
<feature type="signal peptide" evidence="1">
    <location>
        <begin position="1"/>
        <end position="22"/>
    </location>
</feature>
<name>A4BDI1_9GAMM</name>
<dbReference type="InterPro" id="IPR011250">
    <property type="entry name" value="OMP/PagP_B-barrel"/>
</dbReference>
<organism evidence="2 3">
    <name type="scientific">Reinekea blandensis MED297</name>
    <dbReference type="NCBI Taxonomy" id="314283"/>
    <lineage>
        <taxon>Bacteria</taxon>
        <taxon>Pseudomonadati</taxon>
        <taxon>Pseudomonadota</taxon>
        <taxon>Gammaproteobacteria</taxon>
        <taxon>Oceanospirillales</taxon>
        <taxon>Saccharospirillaceae</taxon>
        <taxon>Reinekea</taxon>
    </lineage>
</organism>
<feature type="chain" id="PRO_5002666633" evidence="1">
    <location>
        <begin position="23"/>
        <end position="269"/>
    </location>
</feature>
<keyword evidence="3" id="KW-1185">Reference proteome</keyword>
<dbReference type="AlphaFoldDB" id="A4BDI1"/>
<reference evidence="2 3" key="1">
    <citation type="submission" date="2006-02" db="EMBL/GenBank/DDBJ databases">
        <authorList>
            <person name="Pinhassi J."/>
            <person name="Pedros-Alio C."/>
            <person name="Ferriera S."/>
            <person name="Johnson J."/>
            <person name="Kravitz S."/>
            <person name="Halpern A."/>
            <person name="Remington K."/>
            <person name="Beeson K."/>
            <person name="Tran B."/>
            <person name="Rogers Y.-H."/>
            <person name="Friedman R."/>
            <person name="Venter J.C."/>
        </authorList>
    </citation>
    <scope>NUCLEOTIDE SEQUENCE [LARGE SCALE GENOMIC DNA]</scope>
    <source>
        <strain evidence="2 3">MED297</strain>
    </source>
</reference>
<evidence type="ECO:0000256" key="1">
    <source>
        <dbReference type="SAM" id="SignalP"/>
    </source>
</evidence>
<keyword evidence="1" id="KW-0732">Signal</keyword>
<dbReference type="Proteomes" id="UP000005953">
    <property type="component" value="Unassembled WGS sequence"/>
</dbReference>
<evidence type="ECO:0000313" key="2">
    <source>
        <dbReference type="EMBL" id="EAR09925.1"/>
    </source>
</evidence>
<dbReference type="SUPFAM" id="SSF56925">
    <property type="entry name" value="OMPA-like"/>
    <property type="match status" value="1"/>
</dbReference>
<proteinExistence type="predicted"/>
<dbReference type="HOGENOM" id="CLU_1033946_0_0_6"/>
<gene>
    <name evidence="2" type="ORF">MED297_06234</name>
</gene>
<protein>
    <submittedName>
        <fullName evidence="2">Uncharacterized protein</fullName>
    </submittedName>
</protein>
<evidence type="ECO:0000313" key="3">
    <source>
        <dbReference type="Proteomes" id="UP000005953"/>
    </source>
</evidence>
<dbReference type="Gene3D" id="2.40.160.20">
    <property type="match status" value="1"/>
</dbReference>
<sequence>MSPMMKKLITVSLLSLATVASASELDLQPGQWSVNLKPTEANLFFGSTKTDYPESNATDKTTSVDFSLQGSGTYALNEQVQVGGYARVFATKSGDIETAGGTTISDNESRDSGFQINPFVEYQVSGDFHARVELSYYYSGADVTTDMDGNETFTADNYNSPEIWLGGVYKKDINDKAMLRAAANVGIDWQNYEDEEDSSDTFSETYLRSTITGDVHYFLANNFSVDAGLGLYAGKLINQTNDGEEVDLSDFDWSYFNVGTRFGFTYYHR</sequence>
<accession>A4BDI1</accession>